<evidence type="ECO:0000313" key="3">
    <source>
        <dbReference type="Proteomes" id="UP000198863"/>
    </source>
</evidence>
<dbReference type="RefSeq" id="WP_091059512.1">
    <property type="nucleotide sequence ID" value="NZ_FNCF01000002.1"/>
</dbReference>
<keyword evidence="1" id="KW-0812">Transmembrane</keyword>
<gene>
    <name evidence="2" type="ORF">SAMN05660324_1013</name>
</gene>
<organism evidence="2 3">
    <name type="scientific">Klenkia brasiliensis</name>
    <dbReference type="NCBI Taxonomy" id="333142"/>
    <lineage>
        <taxon>Bacteria</taxon>
        <taxon>Bacillati</taxon>
        <taxon>Actinomycetota</taxon>
        <taxon>Actinomycetes</taxon>
        <taxon>Geodermatophilales</taxon>
        <taxon>Geodermatophilaceae</taxon>
        <taxon>Klenkia</taxon>
    </lineage>
</organism>
<sequence length="152" mass="16290">MDPIDPAAHETRWTWPQLLAGAVGAVYLVVGVVGFALTGFSGYFDNTETLLGFMVTPFHNTVHVVIGLAGLALAGTLHRARVYGWLLAVGYGATFVYGLFAIGQDWDPLAINTADNWLHGLSALVGLVIALGPVRRGREPVKDVRAGNRSEF</sequence>
<dbReference type="Proteomes" id="UP000198863">
    <property type="component" value="Unassembled WGS sequence"/>
</dbReference>
<feature type="transmembrane region" description="Helical" evidence="1">
    <location>
        <begin position="117"/>
        <end position="134"/>
    </location>
</feature>
<evidence type="ECO:0000313" key="2">
    <source>
        <dbReference type="EMBL" id="SDF83226.1"/>
    </source>
</evidence>
<proteinExistence type="predicted"/>
<name>A0A1G7PA89_9ACTN</name>
<dbReference type="AlphaFoldDB" id="A0A1G7PA89"/>
<feature type="transmembrane region" description="Helical" evidence="1">
    <location>
        <begin position="50"/>
        <end position="75"/>
    </location>
</feature>
<keyword evidence="3" id="KW-1185">Reference proteome</keyword>
<dbReference type="Pfam" id="PF14325">
    <property type="entry name" value="DUF4383"/>
    <property type="match status" value="1"/>
</dbReference>
<dbReference type="OrthoDB" id="572373at2"/>
<dbReference type="EMBL" id="FNCF01000002">
    <property type="protein sequence ID" value="SDF83226.1"/>
    <property type="molecule type" value="Genomic_DNA"/>
</dbReference>
<feature type="transmembrane region" description="Helical" evidence="1">
    <location>
        <begin position="18"/>
        <end position="44"/>
    </location>
</feature>
<feature type="transmembrane region" description="Helical" evidence="1">
    <location>
        <begin position="82"/>
        <end position="102"/>
    </location>
</feature>
<evidence type="ECO:0008006" key="4">
    <source>
        <dbReference type="Google" id="ProtNLM"/>
    </source>
</evidence>
<keyword evidence="1" id="KW-0472">Membrane</keyword>
<keyword evidence="1" id="KW-1133">Transmembrane helix</keyword>
<protein>
    <recommendedName>
        <fullName evidence="4">DUF4383 domain-containing protein</fullName>
    </recommendedName>
</protein>
<accession>A0A1G7PA89</accession>
<reference evidence="3" key="1">
    <citation type="submission" date="2016-10" db="EMBL/GenBank/DDBJ databases">
        <authorList>
            <person name="Varghese N."/>
            <person name="Submissions S."/>
        </authorList>
    </citation>
    <scope>NUCLEOTIDE SEQUENCE [LARGE SCALE GENOMIC DNA]</scope>
    <source>
        <strain evidence="3">DSM 44526</strain>
    </source>
</reference>
<evidence type="ECO:0000256" key="1">
    <source>
        <dbReference type="SAM" id="Phobius"/>
    </source>
</evidence>